<keyword evidence="1" id="KW-0808">Transferase</keyword>
<dbReference type="EMBL" id="BKCJ010006301">
    <property type="protein sequence ID" value="GEU71413.1"/>
    <property type="molecule type" value="Genomic_DNA"/>
</dbReference>
<proteinExistence type="predicted"/>
<accession>A0A6L2MBR0</accession>
<comment type="caution">
    <text evidence="1">The sequence shown here is derived from an EMBL/GenBank/DDBJ whole genome shotgun (WGS) entry which is preliminary data.</text>
</comment>
<organism evidence="1">
    <name type="scientific">Tanacetum cinerariifolium</name>
    <name type="common">Dalmatian daisy</name>
    <name type="synonym">Chrysanthemum cinerariifolium</name>
    <dbReference type="NCBI Taxonomy" id="118510"/>
    <lineage>
        <taxon>Eukaryota</taxon>
        <taxon>Viridiplantae</taxon>
        <taxon>Streptophyta</taxon>
        <taxon>Embryophyta</taxon>
        <taxon>Tracheophyta</taxon>
        <taxon>Spermatophyta</taxon>
        <taxon>Magnoliopsida</taxon>
        <taxon>eudicotyledons</taxon>
        <taxon>Gunneridae</taxon>
        <taxon>Pentapetalae</taxon>
        <taxon>asterids</taxon>
        <taxon>campanulids</taxon>
        <taxon>Asterales</taxon>
        <taxon>Asteraceae</taxon>
        <taxon>Asteroideae</taxon>
        <taxon>Anthemideae</taxon>
        <taxon>Anthemidinae</taxon>
        <taxon>Tanacetum</taxon>
    </lineage>
</organism>
<protein>
    <submittedName>
        <fullName evidence="1">RNA-directed DNA polymerase, eukaryota</fullName>
    </submittedName>
</protein>
<keyword evidence="1" id="KW-0548">Nucleotidyltransferase</keyword>
<evidence type="ECO:0000313" key="1">
    <source>
        <dbReference type="EMBL" id="GEU71413.1"/>
    </source>
</evidence>
<gene>
    <name evidence="1" type="ORF">Tci_043391</name>
</gene>
<dbReference type="GO" id="GO:0003964">
    <property type="term" value="F:RNA-directed DNA polymerase activity"/>
    <property type="evidence" value="ECO:0007669"/>
    <property type="project" value="UniProtKB-KW"/>
</dbReference>
<dbReference type="AlphaFoldDB" id="A0A6L2MBR0"/>
<reference evidence="1" key="1">
    <citation type="journal article" date="2019" name="Sci. Rep.">
        <title>Draft genome of Tanacetum cinerariifolium, the natural source of mosquito coil.</title>
        <authorList>
            <person name="Yamashiro T."/>
            <person name="Shiraishi A."/>
            <person name="Satake H."/>
            <person name="Nakayama K."/>
        </authorList>
    </citation>
    <scope>NUCLEOTIDE SEQUENCE</scope>
</reference>
<sequence length="235" mass="27425">MWARIINSIKAMHDKGIILHSNLSRKLNNGVSIKLWHGIWIRLFFKCWVSSVVSSWTDPDCFVKDRWSNGSWSWSWSRLITGGSLFSQLKYLSDLLQNSHICDIPDVWEWSIGGTNSFSDKDTRVHIDNFILPNVHTPTRWIHYIPKKINIMIWRALRDCLPRRWNLSRKGIDLIFPLCPLDFLFPVINSFAASFELVEDLRISPQAKHIVQSILSVILVYREVSQRLHLQSQAS</sequence>
<name>A0A6L2MBR0_TANCI</name>
<keyword evidence="1" id="KW-0695">RNA-directed DNA polymerase</keyword>